<keyword evidence="4" id="KW-0808">Transferase</keyword>
<keyword evidence="5" id="KW-0547">Nucleotide-binding</keyword>
<sequence length="522" mass="59059">MTQQVLAVFVVSAIDFLIAVVFFLQPRRLPATAAYAIFAFTAALWGFGIGFFLWTTNQTLTDFFARLIYFAGGLIAPTFYYFTLLFTKENALSFRKKTAIFLPSVVFFFFYFFTDLIIKGGWKIGVAGYFVYGPLRLLFYIHLWLFFILAFRELLKKYRAASDSALKKQIILITLGTFAALPLFYNSRFIWMGPLTTIIWVALVSYALARHRLLNAKVIAMELFVFLIWLSAVIETALSQSGGELVRKFTPLVVVGFFGYLLIRSVLREVRTREEIEKLAHNLENANEKLTKLDEAKSEFISLAGNQLRAPLTVIKGYTSLVLEGSFGDIDKKARGALSRVSTATNQLIKLVAELLDLSRIEAGKIKYEFKKMYLDDVVDEIIKEFDAIFKPKGILVEFKNENNRAFSVFGDADKLREIVVNLVDNALKYSKIGPILITLRPKSQRLLLSIQDNGVGIPQDELPRLFTKFGRTEIAQKERPEGIGLGLYFVKKIAEDHKGRVWAESEGVGKGSTFFAELPVA</sequence>
<evidence type="ECO:0000256" key="6">
    <source>
        <dbReference type="ARBA" id="ARBA00022777"/>
    </source>
</evidence>
<keyword evidence="6" id="KW-0418">Kinase</keyword>
<dbReference type="GO" id="GO:0000155">
    <property type="term" value="F:phosphorelay sensor kinase activity"/>
    <property type="evidence" value="ECO:0007669"/>
    <property type="project" value="InterPro"/>
</dbReference>
<feature type="transmembrane region" description="Helical" evidence="10">
    <location>
        <begin position="245"/>
        <end position="263"/>
    </location>
</feature>
<feature type="domain" description="Histidine kinase" evidence="11">
    <location>
        <begin position="303"/>
        <end position="522"/>
    </location>
</feature>
<evidence type="ECO:0000256" key="1">
    <source>
        <dbReference type="ARBA" id="ARBA00000085"/>
    </source>
</evidence>
<dbReference type="CDD" id="cd00075">
    <property type="entry name" value="HATPase"/>
    <property type="match status" value="1"/>
</dbReference>
<dbReference type="PANTHER" id="PTHR42878">
    <property type="entry name" value="TWO-COMPONENT HISTIDINE KINASE"/>
    <property type="match status" value="1"/>
</dbReference>
<accession>A0A1F5VJV7</accession>
<dbReference type="SMART" id="SM00387">
    <property type="entry name" value="HATPase_c"/>
    <property type="match status" value="1"/>
</dbReference>
<feature type="transmembrane region" description="Helical" evidence="10">
    <location>
        <begin position="191"/>
        <end position="209"/>
    </location>
</feature>
<feature type="transmembrane region" description="Helical" evidence="10">
    <location>
        <begin position="99"/>
        <end position="118"/>
    </location>
</feature>
<evidence type="ECO:0000256" key="5">
    <source>
        <dbReference type="ARBA" id="ARBA00022741"/>
    </source>
</evidence>
<dbReference type="InterPro" id="IPR036097">
    <property type="entry name" value="HisK_dim/P_sf"/>
</dbReference>
<dbReference type="GO" id="GO:0007234">
    <property type="term" value="P:osmosensory signaling via phosphorelay pathway"/>
    <property type="evidence" value="ECO:0007669"/>
    <property type="project" value="TreeGrafter"/>
</dbReference>
<dbReference type="InterPro" id="IPR031621">
    <property type="entry name" value="HisKA_7TM"/>
</dbReference>
<protein>
    <recommendedName>
        <fullName evidence="2">histidine kinase</fullName>
        <ecNumber evidence="2">2.7.13.3</ecNumber>
    </recommendedName>
</protein>
<feature type="transmembrane region" description="Helical" evidence="10">
    <location>
        <begin position="221"/>
        <end position="239"/>
    </location>
</feature>
<evidence type="ECO:0000259" key="11">
    <source>
        <dbReference type="PROSITE" id="PS50109"/>
    </source>
</evidence>
<gene>
    <name evidence="12" type="ORF">A2834_03800</name>
</gene>
<dbReference type="InterPro" id="IPR036890">
    <property type="entry name" value="HATPase_C_sf"/>
</dbReference>
<keyword evidence="10" id="KW-0472">Membrane</keyword>
<dbReference type="STRING" id="1798325.A2834_03800"/>
<organism evidence="12 13">
    <name type="scientific">Candidatus Giovannonibacteria bacterium RIFCSPHIGHO2_01_FULL_45_23</name>
    <dbReference type="NCBI Taxonomy" id="1798325"/>
    <lineage>
        <taxon>Bacteria</taxon>
        <taxon>Candidatus Giovannoniibacteriota</taxon>
    </lineage>
</organism>
<evidence type="ECO:0000313" key="13">
    <source>
        <dbReference type="Proteomes" id="UP000179251"/>
    </source>
</evidence>
<feature type="transmembrane region" description="Helical" evidence="10">
    <location>
        <begin position="130"/>
        <end position="149"/>
    </location>
</feature>
<evidence type="ECO:0000256" key="10">
    <source>
        <dbReference type="SAM" id="Phobius"/>
    </source>
</evidence>
<keyword evidence="10" id="KW-1133">Transmembrane helix</keyword>
<feature type="transmembrane region" description="Helical" evidence="10">
    <location>
        <begin position="6"/>
        <end position="24"/>
    </location>
</feature>
<dbReference type="EMBL" id="MFHD01000005">
    <property type="protein sequence ID" value="OGF63231.1"/>
    <property type="molecule type" value="Genomic_DNA"/>
</dbReference>
<evidence type="ECO:0000256" key="9">
    <source>
        <dbReference type="SAM" id="Coils"/>
    </source>
</evidence>
<dbReference type="InterPro" id="IPR003661">
    <property type="entry name" value="HisK_dim/P_dom"/>
</dbReference>
<comment type="catalytic activity">
    <reaction evidence="1">
        <text>ATP + protein L-histidine = ADP + protein N-phospho-L-histidine.</text>
        <dbReference type="EC" id="2.7.13.3"/>
    </reaction>
</comment>
<dbReference type="Pfam" id="PF00512">
    <property type="entry name" value="HisKA"/>
    <property type="match status" value="1"/>
</dbReference>
<evidence type="ECO:0000256" key="2">
    <source>
        <dbReference type="ARBA" id="ARBA00012438"/>
    </source>
</evidence>
<evidence type="ECO:0000256" key="7">
    <source>
        <dbReference type="ARBA" id="ARBA00022840"/>
    </source>
</evidence>
<dbReference type="GO" id="GO:0005524">
    <property type="term" value="F:ATP binding"/>
    <property type="evidence" value="ECO:0007669"/>
    <property type="project" value="UniProtKB-KW"/>
</dbReference>
<dbReference type="PRINTS" id="PR00344">
    <property type="entry name" value="BCTRLSENSOR"/>
</dbReference>
<dbReference type="InterPro" id="IPR004358">
    <property type="entry name" value="Sig_transdc_His_kin-like_C"/>
</dbReference>
<dbReference type="SUPFAM" id="SSF47384">
    <property type="entry name" value="Homodimeric domain of signal transducing histidine kinase"/>
    <property type="match status" value="1"/>
</dbReference>
<dbReference type="SUPFAM" id="SSF55874">
    <property type="entry name" value="ATPase domain of HSP90 chaperone/DNA topoisomerase II/histidine kinase"/>
    <property type="match status" value="1"/>
</dbReference>
<feature type="transmembrane region" description="Helical" evidence="10">
    <location>
        <begin position="170"/>
        <end position="185"/>
    </location>
</feature>
<reference evidence="12 13" key="1">
    <citation type="journal article" date="2016" name="Nat. Commun.">
        <title>Thousands of microbial genomes shed light on interconnected biogeochemical processes in an aquifer system.</title>
        <authorList>
            <person name="Anantharaman K."/>
            <person name="Brown C.T."/>
            <person name="Hug L.A."/>
            <person name="Sharon I."/>
            <person name="Castelle C.J."/>
            <person name="Probst A.J."/>
            <person name="Thomas B.C."/>
            <person name="Singh A."/>
            <person name="Wilkins M.J."/>
            <person name="Karaoz U."/>
            <person name="Brodie E.L."/>
            <person name="Williams K.H."/>
            <person name="Hubbard S.S."/>
            <person name="Banfield J.F."/>
        </authorList>
    </citation>
    <scope>NUCLEOTIDE SEQUENCE [LARGE SCALE GENOMIC DNA]</scope>
</reference>
<keyword evidence="9" id="KW-0175">Coiled coil</keyword>
<dbReference type="SMART" id="SM00388">
    <property type="entry name" value="HisKA"/>
    <property type="match status" value="1"/>
</dbReference>
<keyword evidence="10" id="KW-0812">Transmembrane</keyword>
<feature type="transmembrane region" description="Helical" evidence="10">
    <location>
        <begin position="67"/>
        <end position="87"/>
    </location>
</feature>
<dbReference type="Gene3D" id="1.10.287.130">
    <property type="match status" value="1"/>
</dbReference>
<evidence type="ECO:0000313" key="12">
    <source>
        <dbReference type="EMBL" id="OGF63231.1"/>
    </source>
</evidence>
<dbReference type="CDD" id="cd00082">
    <property type="entry name" value="HisKA"/>
    <property type="match status" value="1"/>
</dbReference>
<evidence type="ECO:0000256" key="8">
    <source>
        <dbReference type="ARBA" id="ARBA00023012"/>
    </source>
</evidence>
<dbReference type="InterPro" id="IPR005467">
    <property type="entry name" value="His_kinase_dom"/>
</dbReference>
<dbReference type="InterPro" id="IPR003594">
    <property type="entry name" value="HATPase_dom"/>
</dbReference>
<dbReference type="Pfam" id="PF16927">
    <property type="entry name" value="HisKA_7TM"/>
    <property type="match status" value="1"/>
</dbReference>
<dbReference type="Pfam" id="PF02518">
    <property type="entry name" value="HATPase_c"/>
    <property type="match status" value="1"/>
</dbReference>
<dbReference type="GO" id="GO:0030295">
    <property type="term" value="F:protein kinase activator activity"/>
    <property type="evidence" value="ECO:0007669"/>
    <property type="project" value="TreeGrafter"/>
</dbReference>
<feature type="transmembrane region" description="Helical" evidence="10">
    <location>
        <begin position="36"/>
        <end position="55"/>
    </location>
</feature>
<name>A0A1F5VJV7_9BACT</name>
<dbReference type="GO" id="GO:0000156">
    <property type="term" value="F:phosphorelay response regulator activity"/>
    <property type="evidence" value="ECO:0007669"/>
    <property type="project" value="TreeGrafter"/>
</dbReference>
<dbReference type="InterPro" id="IPR050351">
    <property type="entry name" value="BphY/WalK/GraS-like"/>
</dbReference>
<dbReference type="PROSITE" id="PS50109">
    <property type="entry name" value="HIS_KIN"/>
    <property type="match status" value="1"/>
</dbReference>
<dbReference type="Gene3D" id="3.30.565.10">
    <property type="entry name" value="Histidine kinase-like ATPase, C-terminal domain"/>
    <property type="match status" value="1"/>
</dbReference>
<dbReference type="FunFam" id="3.30.565.10:FF:000006">
    <property type="entry name" value="Sensor histidine kinase WalK"/>
    <property type="match status" value="1"/>
</dbReference>
<dbReference type="PANTHER" id="PTHR42878:SF7">
    <property type="entry name" value="SENSOR HISTIDINE KINASE GLRK"/>
    <property type="match status" value="1"/>
</dbReference>
<comment type="caution">
    <text evidence="12">The sequence shown here is derived from an EMBL/GenBank/DDBJ whole genome shotgun (WGS) entry which is preliminary data.</text>
</comment>
<dbReference type="Proteomes" id="UP000179251">
    <property type="component" value="Unassembled WGS sequence"/>
</dbReference>
<proteinExistence type="predicted"/>
<dbReference type="AlphaFoldDB" id="A0A1F5VJV7"/>
<keyword evidence="3" id="KW-0597">Phosphoprotein</keyword>
<keyword evidence="8" id="KW-0902">Two-component regulatory system</keyword>
<keyword evidence="7" id="KW-0067">ATP-binding</keyword>
<feature type="coiled-coil region" evidence="9">
    <location>
        <begin position="269"/>
        <end position="296"/>
    </location>
</feature>
<dbReference type="EC" id="2.7.13.3" evidence="2"/>
<evidence type="ECO:0000256" key="3">
    <source>
        <dbReference type="ARBA" id="ARBA00022553"/>
    </source>
</evidence>
<evidence type="ECO:0000256" key="4">
    <source>
        <dbReference type="ARBA" id="ARBA00022679"/>
    </source>
</evidence>